<reference evidence="6 7" key="1">
    <citation type="submission" date="2023-08" db="EMBL/GenBank/DDBJ databases">
        <title>Alcaligenaceae gen. nov., a novel taxon isolated from the sludge of Yixing Pesticide Factory.</title>
        <authorList>
            <person name="Ruan L."/>
        </authorList>
    </citation>
    <scope>NUCLEOTIDE SEQUENCE [LARGE SCALE GENOMIC DNA]</scope>
    <source>
        <strain evidence="6 7">LG-2</strain>
    </source>
</reference>
<dbReference type="SUPFAM" id="SSF56349">
    <property type="entry name" value="DNA breaking-rejoining enzymes"/>
    <property type="match status" value="1"/>
</dbReference>
<comment type="caution">
    <text evidence="6">The sequence shown here is derived from an EMBL/GenBank/DDBJ whole genome shotgun (WGS) entry which is preliminary data.</text>
</comment>
<evidence type="ECO:0000256" key="3">
    <source>
        <dbReference type="ARBA" id="ARBA00023125"/>
    </source>
</evidence>
<dbReference type="InterPro" id="IPR013762">
    <property type="entry name" value="Integrase-like_cat_sf"/>
</dbReference>
<proteinExistence type="inferred from homology"/>
<dbReference type="EMBL" id="JAUZQE010000032">
    <property type="protein sequence ID" value="MDR4126683.1"/>
    <property type="molecule type" value="Genomic_DNA"/>
</dbReference>
<comment type="similarity">
    <text evidence="1">Belongs to the 'phage' integrase family.</text>
</comment>
<evidence type="ECO:0000256" key="2">
    <source>
        <dbReference type="ARBA" id="ARBA00022908"/>
    </source>
</evidence>
<name>A0ABU1D8J4_9BURK</name>
<evidence type="ECO:0000313" key="6">
    <source>
        <dbReference type="EMBL" id="MDR4126683.1"/>
    </source>
</evidence>
<gene>
    <name evidence="6" type="ORF">Q8947_11905</name>
</gene>
<keyword evidence="2" id="KW-0229">DNA integration</keyword>
<dbReference type="Pfam" id="PF00589">
    <property type="entry name" value="Phage_integrase"/>
    <property type="match status" value="1"/>
</dbReference>
<dbReference type="InterPro" id="IPR011010">
    <property type="entry name" value="DNA_brk_join_enz"/>
</dbReference>
<organism evidence="6 7">
    <name type="scientific">Yanghanlia caeni</name>
    <dbReference type="NCBI Taxonomy" id="3064283"/>
    <lineage>
        <taxon>Bacteria</taxon>
        <taxon>Pseudomonadati</taxon>
        <taxon>Pseudomonadota</taxon>
        <taxon>Betaproteobacteria</taxon>
        <taxon>Burkholderiales</taxon>
        <taxon>Alcaligenaceae</taxon>
        <taxon>Yanghanlia</taxon>
    </lineage>
</organism>
<keyword evidence="3" id="KW-0238">DNA-binding</keyword>
<dbReference type="Proteomes" id="UP001232156">
    <property type="component" value="Unassembled WGS sequence"/>
</dbReference>
<protein>
    <submittedName>
        <fullName evidence="6">Tyrosine-type recombinase/integrase</fullName>
    </submittedName>
</protein>
<evidence type="ECO:0000259" key="5">
    <source>
        <dbReference type="PROSITE" id="PS51898"/>
    </source>
</evidence>
<accession>A0ABU1D8J4</accession>
<dbReference type="InterPro" id="IPR050090">
    <property type="entry name" value="Tyrosine_recombinase_XerCD"/>
</dbReference>
<evidence type="ECO:0000256" key="4">
    <source>
        <dbReference type="ARBA" id="ARBA00023172"/>
    </source>
</evidence>
<dbReference type="RefSeq" id="WP_347287378.1">
    <property type="nucleotide sequence ID" value="NZ_JAUZQE010000032.1"/>
</dbReference>
<keyword evidence="4" id="KW-0233">DNA recombination</keyword>
<feature type="domain" description="Tyr recombinase" evidence="5">
    <location>
        <begin position="160"/>
        <end position="366"/>
    </location>
</feature>
<sequence length="383" mass="43454">MKTNIVKIGNANMSGHTEVPDGSLLEGADSAGLTHAEREMTEMLLTMFERRMRGGASYAEGTIELGMGAVRGFLNFVKLPPWKWLPRHVDEFISHKVLHDDIGYGRQSTYLTYLRQLQNMLLSDRGLCNEIHQRFGIQPQMFVNKENSIAIKRKGQSSKKVIKTLSAEECQMLIQEFDVQIKLAKQSSSKAYRPLMRDKTITMLLLMTGLRVDELVNLTVHNFAPDASYPNFGNFALLTVVKGKCHKTRVVRLYNPLIKDLMEWYLDRVRPGFLSKDTKDFDLLFLSERGQELCTEQIRRMLKRMVAAAGISVRVTPHILRHTYATQMAPIIGPEALQEQLGHEHLSTTLGTYYHQDPQLVGDTIRQGVNNFARAAAMMTEGL</sequence>
<dbReference type="Gene3D" id="1.10.443.10">
    <property type="entry name" value="Intergrase catalytic core"/>
    <property type="match status" value="1"/>
</dbReference>
<evidence type="ECO:0000256" key="1">
    <source>
        <dbReference type="ARBA" id="ARBA00008857"/>
    </source>
</evidence>
<dbReference type="InterPro" id="IPR002104">
    <property type="entry name" value="Integrase_catalytic"/>
</dbReference>
<dbReference type="PANTHER" id="PTHR30349">
    <property type="entry name" value="PHAGE INTEGRASE-RELATED"/>
    <property type="match status" value="1"/>
</dbReference>
<evidence type="ECO:0000313" key="7">
    <source>
        <dbReference type="Proteomes" id="UP001232156"/>
    </source>
</evidence>
<dbReference type="PROSITE" id="PS51898">
    <property type="entry name" value="TYR_RECOMBINASE"/>
    <property type="match status" value="1"/>
</dbReference>
<dbReference type="PANTHER" id="PTHR30349:SF41">
    <property type="entry name" value="INTEGRASE_RECOMBINASE PROTEIN MJ0367-RELATED"/>
    <property type="match status" value="1"/>
</dbReference>
<keyword evidence="7" id="KW-1185">Reference proteome</keyword>